<protein>
    <submittedName>
        <fullName evidence="2">Uncharacterized protein</fullName>
    </submittedName>
</protein>
<reference evidence="2 3" key="1">
    <citation type="journal article" date="2012" name="PLoS Pathog.">
        <title>Diverse lifestyles and strategies of plant pathogenesis encoded in the genomes of eighteen Dothideomycetes fungi.</title>
        <authorList>
            <person name="Ohm R.A."/>
            <person name="Feau N."/>
            <person name="Henrissat B."/>
            <person name="Schoch C.L."/>
            <person name="Horwitz B.A."/>
            <person name="Barry K.W."/>
            <person name="Condon B.J."/>
            <person name="Copeland A.C."/>
            <person name="Dhillon B."/>
            <person name="Glaser F."/>
            <person name="Hesse C.N."/>
            <person name="Kosti I."/>
            <person name="LaButti K."/>
            <person name="Lindquist E.A."/>
            <person name="Lucas S."/>
            <person name="Salamov A.A."/>
            <person name="Bradshaw R.E."/>
            <person name="Ciuffetti L."/>
            <person name="Hamelin R.C."/>
            <person name="Kema G.H.J."/>
            <person name="Lawrence C."/>
            <person name="Scott J.A."/>
            <person name="Spatafora J.W."/>
            <person name="Turgeon B.G."/>
            <person name="de Wit P.J.G.M."/>
            <person name="Zhong S."/>
            <person name="Goodwin S.B."/>
            <person name="Grigoriev I.V."/>
        </authorList>
    </citation>
    <scope>NUCLEOTIDE SEQUENCE [LARGE SCALE GENOMIC DNA]</scope>
    <source>
        <strain evidence="2 3">SO2202</strain>
    </source>
</reference>
<feature type="compositionally biased region" description="Polar residues" evidence="1">
    <location>
        <begin position="394"/>
        <end position="408"/>
    </location>
</feature>
<feature type="region of interest" description="Disordered" evidence="1">
    <location>
        <begin position="155"/>
        <end position="183"/>
    </location>
</feature>
<feature type="compositionally biased region" description="Low complexity" evidence="1">
    <location>
        <begin position="378"/>
        <end position="393"/>
    </location>
</feature>
<dbReference type="EMBL" id="KB456266">
    <property type="protein sequence ID" value="EMF11426.1"/>
    <property type="molecule type" value="Genomic_DNA"/>
</dbReference>
<accession>M3CEF0</accession>
<sequence>MASGLGHDVALSKSSAESWKRRIWSIRIDMLKSAGQHRAGYAASICRRPALRHGLIRELLIVVIPPSLLRANAESDPRARSALNSRIQEIVSWSLRFILPSGHFSFDALIDSAPREEQQSRKLPTMKHHMMIALPCELAAAPEQLAHPATPHFAARSTGADANTSHSHNCHTQAPYLSTRSAGGDGERYSGGLRANHCERDASTPSYRWADMIFEWQDYVQMCVKVSAEVAAVVLQCMEKYLKKNPISRTDIGIGVSAGSTCYSRISSLCIALTSSMSSSESDGTTGKAECLDNVNDGVARPVTPGSARRLYASNLANMAHNLDDTATLDRSRLHERSAIADRTGEGVRCRPLPPERLLPLETGEYNTQTPPQSYLPGSQSSQSYASLSYQGSNTMDGANTRSGSLQGVGSGIHWSKLTAKSSAEDGGGDDEDDGDDEPVPSDGDHHGVGFCCIFCTRNGLPQPTDACAYNRPFTSKLRIHHFNSHHPGGPFGCCPKCYSIGEINNAKVFERFISLPQVNKHKRTCTSEICIDEHCHNYDKLPLLQPCQHPRRQTQLQIWRMWYRRAHRLDRDDPVPEPFLIGSTPALSRLQVPPTSRRGRSTSLPAPLNAAKLPDSNDTAFWNKTDPSLLMSPSGEVPTLVSTQGPSQASISSSSEALLEMTHDLLSRVQEEPRKVTNVMRNMHADAMRASGRLLQRLSADDTETSGHIERLQTLLNECWRLIVSPNNRNLNAWRDLRSAAGLVGIRLYSDVPQSWQHLSHHDQQLMPFISHLGTSDIISQESQEIPQMMQPHSENPEPDLSWPPIIYPNHPSPALGDIMRSFIQESSTRGTYNPFNLNNAPLQQAATHTPDPLHDLVEYNHHHQHHYLSTGQRLQPLLPRTAPDEDSLSAFSAPIDSGLYSGGTSMDFEMGERDGKGEERRGSDDFDGSFSFWSQGDVL</sequence>
<keyword evidence="3" id="KW-1185">Reference proteome</keyword>
<evidence type="ECO:0000313" key="2">
    <source>
        <dbReference type="EMBL" id="EMF11426.1"/>
    </source>
</evidence>
<dbReference type="HOGENOM" id="CLU_311951_0_0_1"/>
<feature type="compositionally biased region" description="Polar residues" evidence="1">
    <location>
        <begin position="365"/>
        <end position="377"/>
    </location>
</feature>
<feature type="compositionally biased region" description="Basic and acidic residues" evidence="1">
    <location>
        <begin position="338"/>
        <end position="349"/>
    </location>
</feature>
<dbReference type="OrthoDB" id="3645274at2759"/>
<feature type="compositionally biased region" description="Polar residues" evidence="1">
    <location>
        <begin position="160"/>
        <end position="181"/>
    </location>
</feature>
<proteinExistence type="predicted"/>
<feature type="compositionally biased region" description="Low complexity" evidence="1">
    <location>
        <begin position="930"/>
        <end position="941"/>
    </location>
</feature>
<feature type="compositionally biased region" description="Basic and acidic residues" evidence="1">
    <location>
        <begin position="912"/>
        <end position="926"/>
    </location>
</feature>
<feature type="region of interest" description="Disordered" evidence="1">
    <location>
        <begin position="338"/>
        <end position="408"/>
    </location>
</feature>
<organism evidence="2 3">
    <name type="scientific">Sphaerulina musiva (strain SO2202)</name>
    <name type="common">Poplar stem canker fungus</name>
    <name type="synonym">Septoria musiva</name>
    <dbReference type="NCBI Taxonomy" id="692275"/>
    <lineage>
        <taxon>Eukaryota</taxon>
        <taxon>Fungi</taxon>
        <taxon>Dikarya</taxon>
        <taxon>Ascomycota</taxon>
        <taxon>Pezizomycotina</taxon>
        <taxon>Dothideomycetes</taxon>
        <taxon>Dothideomycetidae</taxon>
        <taxon>Mycosphaerellales</taxon>
        <taxon>Mycosphaerellaceae</taxon>
        <taxon>Sphaerulina</taxon>
    </lineage>
</organism>
<feature type="region of interest" description="Disordered" evidence="1">
    <location>
        <begin position="421"/>
        <end position="441"/>
    </location>
</feature>
<dbReference type="GeneID" id="27898589"/>
<evidence type="ECO:0000313" key="3">
    <source>
        <dbReference type="Proteomes" id="UP000016931"/>
    </source>
</evidence>
<feature type="region of interest" description="Disordered" evidence="1">
    <location>
        <begin position="591"/>
        <end position="620"/>
    </location>
</feature>
<dbReference type="Proteomes" id="UP000016931">
    <property type="component" value="Unassembled WGS sequence"/>
</dbReference>
<name>M3CEF0_SPHMS</name>
<dbReference type="RefSeq" id="XP_016759547.1">
    <property type="nucleotide sequence ID" value="XM_016901452.1"/>
</dbReference>
<feature type="region of interest" description="Disordered" evidence="1">
    <location>
        <begin position="902"/>
        <end position="941"/>
    </location>
</feature>
<feature type="compositionally biased region" description="Acidic residues" evidence="1">
    <location>
        <begin position="427"/>
        <end position="440"/>
    </location>
</feature>
<evidence type="ECO:0000256" key="1">
    <source>
        <dbReference type="SAM" id="MobiDB-lite"/>
    </source>
</evidence>
<gene>
    <name evidence="2" type="ORF">SEPMUDRAFT_118720</name>
</gene>
<dbReference type="AlphaFoldDB" id="M3CEF0"/>